<protein>
    <submittedName>
        <fullName evidence="1">TolB family protein</fullName>
    </submittedName>
</protein>
<reference evidence="2" key="1">
    <citation type="journal article" date="2019" name="Int. J. Syst. Evol. Microbiol.">
        <title>The Global Catalogue of Microorganisms (GCM) 10K type strain sequencing project: providing services to taxonomists for standard genome sequencing and annotation.</title>
        <authorList>
            <consortium name="The Broad Institute Genomics Platform"/>
            <consortium name="The Broad Institute Genome Sequencing Center for Infectious Disease"/>
            <person name="Wu L."/>
            <person name="Ma J."/>
        </authorList>
    </citation>
    <scope>NUCLEOTIDE SEQUENCE [LARGE SCALE GENOMIC DNA]</scope>
    <source>
        <strain evidence="2">CGMCC 1.12286</strain>
    </source>
</reference>
<dbReference type="InterPro" id="IPR011042">
    <property type="entry name" value="6-blade_b-propeller_TolB-like"/>
</dbReference>
<proteinExistence type="predicted"/>
<keyword evidence="2" id="KW-1185">Reference proteome</keyword>
<evidence type="ECO:0000313" key="1">
    <source>
        <dbReference type="EMBL" id="MFD1674339.1"/>
    </source>
</evidence>
<dbReference type="Gene3D" id="2.120.10.30">
    <property type="entry name" value="TolB, C-terminal domain"/>
    <property type="match status" value="2"/>
</dbReference>
<dbReference type="PANTHER" id="PTHR36842:SF1">
    <property type="entry name" value="PROTEIN TOLB"/>
    <property type="match status" value="1"/>
</dbReference>
<evidence type="ECO:0000313" key="2">
    <source>
        <dbReference type="Proteomes" id="UP001597079"/>
    </source>
</evidence>
<gene>
    <name evidence="1" type="ORF">ACFSB2_06425</name>
</gene>
<sequence>MEGFWLRTELLVLGLLAGLLCSHPSFVTAQVSNDNNLEAAFIRDGNLWVKTKDTERQVTRDKSVSSPKWSYDGRWIAYVVTDDTEFHKLNTLRVRNLKTHQDTMVFAFDKSDSDMNIAWSPNSDILAFQNGTLLNDIDMRNLREQGFRNVSLGVSQFAWLPDGSGFMVSSSAHLLPDGWTRAHLYTIPLTRDKSLLNHAVVFYDLPKEVSLSGTTVLAIGTSTFKWSPDRKWIAFIVHPTASWSADSNILCVLSVHDKHLIPIAEMLDRNDWFEWAPKSSELAFIQGGGRSITENKRIAVASAPQFRAVKAFTPKGFVDNAFTWNDDMSLTVSRVREGEFKRKLPLEQLPSLYNVQLQNKSVHKITTPPEGMGDFQPMWDEKSKHLFWVRSNEGSSSVWRTDKARQHQTSWIINIDRGQWPPYWSMWNKLLDIQ</sequence>
<dbReference type="SUPFAM" id="SSF82171">
    <property type="entry name" value="DPP6 N-terminal domain-like"/>
    <property type="match status" value="1"/>
</dbReference>
<accession>A0ABW4JD89</accession>
<comment type="caution">
    <text evidence="1">The sequence shown here is derived from an EMBL/GenBank/DDBJ whole genome shotgun (WGS) entry which is preliminary data.</text>
</comment>
<dbReference type="EMBL" id="JBHUCX010000020">
    <property type="protein sequence ID" value="MFD1674339.1"/>
    <property type="molecule type" value="Genomic_DNA"/>
</dbReference>
<organism evidence="1 2">
    <name type="scientific">Alicyclobacillus fodiniaquatilis</name>
    <dbReference type="NCBI Taxonomy" id="1661150"/>
    <lineage>
        <taxon>Bacteria</taxon>
        <taxon>Bacillati</taxon>
        <taxon>Bacillota</taxon>
        <taxon>Bacilli</taxon>
        <taxon>Bacillales</taxon>
        <taxon>Alicyclobacillaceae</taxon>
        <taxon>Alicyclobacillus</taxon>
    </lineage>
</organism>
<name>A0ABW4JD89_9BACL</name>
<dbReference type="Proteomes" id="UP001597079">
    <property type="component" value="Unassembled WGS sequence"/>
</dbReference>
<dbReference type="PANTHER" id="PTHR36842">
    <property type="entry name" value="PROTEIN TOLB HOMOLOG"/>
    <property type="match status" value="1"/>
</dbReference>